<dbReference type="InterPro" id="IPR006314">
    <property type="entry name" value="Dyp_peroxidase"/>
</dbReference>
<dbReference type="InterPro" id="IPR011008">
    <property type="entry name" value="Dimeric_a/b-barrel"/>
</dbReference>
<evidence type="ECO:0000256" key="4">
    <source>
        <dbReference type="ARBA" id="ARBA00023002"/>
    </source>
</evidence>
<dbReference type="InterPro" id="IPR048328">
    <property type="entry name" value="Dyp_perox_C"/>
</dbReference>
<dbReference type="GO" id="GO:0004601">
    <property type="term" value="F:peroxidase activity"/>
    <property type="evidence" value="ECO:0007669"/>
    <property type="project" value="UniProtKB-KW"/>
</dbReference>
<dbReference type="InterPro" id="IPR049509">
    <property type="entry name" value="DyP_N"/>
</dbReference>
<evidence type="ECO:0000256" key="3">
    <source>
        <dbReference type="ARBA" id="ARBA00022723"/>
    </source>
</evidence>
<dbReference type="GO" id="GO:0046872">
    <property type="term" value="F:metal ion binding"/>
    <property type="evidence" value="ECO:0007669"/>
    <property type="project" value="UniProtKB-KW"/>
</dbReference>
<organism evidence="8 9">
    <name type="scientific">Emcibacter nanhaiensis</name>
    <dbReference type="NCBI Taxonomy" id="1505037"/>
    <lineage>
        <taxon>Bacteria</taxon>
        <taxon>Pseudomonadati</taxon>
        <taxon>Pseudomonadota</taxon>
        <taxon>Alphaproteobacteria</taxon>
        <taxon>Emcibacterales</taxon>
        <taxon>Emcibacteraceae</taxon>
        <taxon>Emcibacter</taxon>
    </lineage>
</organism>
<evidence type="ECO:0000256" key="1">
    <source>
        <dbReference type="ARBA" id="ARBA00001970"/>
    </source>
</evidence>
<evidence type="ECO:0000259" key="6">
    <source>
        <dbReference type="Pfam" id="PF20628"/>
    </source>
</evidence>
<dbReference type="OrthoDB" id="236246at2"/>
<keyword evidence="3" id="KW-0479">Metal-binding</keyword>
<dbReference type="AlphaFoldDB" id="A0A501PPX5"/>
<keyword evidence="2 8" id="KW-0575">Peroxidase</keyword>
<evidence type="ECO:0000313" key="9">
    <source>
        <dbReference type="Proteomes" id="UP000319148"/>
    </source>
</evidence>
<dbReference type="PROSITE" id="PS51404">
    <property type="entry name" value="DYP_PEROXIDASE"/>
    <property type="match status" value="1"/>
</dbReference>
<dbReference type="PANTHER" id="PTHR30521:SF5">
    <property type="entry name" value="BLR4509 PROTEIN"/>
    <property type="match status" value="1"/>
</dbReference>
<name>A0A501PPX5_9PROT</name>
<dbReference type="Pfam" id="PF20628">
    <property type="entry name" value="Dyp_perox_C"/>
    <property type="match status" value="1"/>
</dbReference>
<gene>
    <name evidence="8" type="ORF">FIV46_00415</name>
</gene>
<dbReference type="RefSeq" id="WP_139937830.1">
    <property type="nucleotide sequence ID" value="NZ_JBHSYP010000022.1"/>
</dbReference>
<evidence type="ECO:0000313" key="8">
    <source>
        <dbReference type="EMBL" id="TPD62580.1"/>
    </source>
</evidence>
<dbReference type="GO" id="GO:0005829">
    <property type="term" value="C:cytosol"/>
    <property type="evidence" value="ECO:0007669"/>
    <property type="project" value="TreeGrafter"/>
</dbReference>
<dbReference type="Pfam" id="PF21105">
    <property type="entry name" value="DyP_N"/>
    <property type="match status" value="1"/>
</dbReference>
<reference evidence="9" key="1">
    <citation type="submission" date="2019-06" db="EMBL/GenBank/DDBJ databases">
        <title>The complete genome of Emcibacter congregatus ZYLT.</title>
        <authorList>
            <person name="Zhao Z."/>
        </authorList>
    </citation>
    <scope>NUCLEOTIDE SEQUENCE [LARGE SCALE GENOMIC DNA]</scope>
    <source>
        <strain evidence="9">MCCC 1A06723</strain>
    </source>
</reference>
<comment type="cofactor">
    <cofactor evidence="1">
        <name>heme b</name>
        <dbReference type="ChEBI" id="CHEBI:60344"/>
    </cofactor>
</comment>
<keyword evidence="5" id="KW-0408">Iron</keyword>
<dbReference type="GO" id="GO:0020037">
    <property type="term" value="F:heme binding"/>
    <property type="evidence" value="ECO:0007669"/>
    <property type="project" value="InterPro"/>
</dbReference>
<comment type="caution">
    <text evidence="8">The sequence shown here is derived from an EMBL/GenBank/DDBJ whole genome shotgun (WGS) entry which is preliminary data.</text>
</comment>
<sequence>MSHILELTDIQGNVVLAYKFPLSRYILLRVNDAEGGRDFLQRALPHINSGELWEDGAKPEATTNISFTYTGLKALGVPQSSLRTFPVAFQEGMKARADILGDTGTSAPENWDECWRGEVHILLSINARTVTPIQDLTEITEAEKKYLHDHYEALRYLWEANGSITWLGEQDGNVLFYDGHPTAKEHFGFTDGIGNPAFSGMDLKQMKVPGRGKQLPDGRWVPLAAGEFVLGYPDEAQELPLAPAPHMLSRNGTFMAYRKLHQNVASFRKYLMAQGKRYEKTLDMSKYRHADGREVQGWEILAAKMAGRWLDGTPVELSPYGENPAVLNDPMKNNDFDYDEDLEGARCPLGAHVRRANPRDALGFQGQLTNRRRILRRGLPYGTATPFGELGNDDGEHGIIFMSLNASIERQFEFVQQQWMNYGNDFIQGNDKDILVGDNDGSTQAVIQNDPDGDRPPFVCADIPRFVEVRGGDYFFIPSLTALRMISKQDISTI</sequence>
<dbReference type="PANTHER" id="PTHR30521">
    <property type="entry name" value="DEFERROCHELATASE/PEROXIDASE"/>
    <property type="match status" value="1"/>
</dbReference>
<dbReference type="SUPFAM" id="SSF54909">
    <property type="entry name" value="Dimeric alpha+beta barrel"/>
    <property type="match status" value="1"/>
</dbReference>
<feature type="domain" description="Dyp-type peroxidase C-terminal" evidence="6">
    <location>
        <begin position="341"/>
        <end position="420"/>
    </location>
</feature>
<dbReference type="Proteomes" id="UP000319148">
    <property type="component" value="Unassembled WGS sequence"/>
</dbReference>
<dbReference type="EMBL" id="VFIY01000004">
    <property type="protein sequence ID" value="TPD62580.1"/>
    <property type="molecule type" value="Genomic_DNA"/>
</dbReference>
<evidence type="ECO:0000256" key="2">
    <source>
        <dbReference type="ARBA" id="ARBA00022559"/>
    </source>
</evidence>
<evidence type="ECO:0000256" key="5">
    <source>
        <dbReference type="ARBA" id="ARBA00023004"/>
    </source>
</evidence>
<accession>A0A501PPX5</accession>
<protein>
    <submittedName>
        <fullName evidence="8">Dyp-type peroxidase</fullName>
    </submittedName>
</protein>
<feature type="domain" description="DyP dimeric alpha+beta barrel" evidence="7">
    <location>
        <begin position="9"/>
        <end position="140"/>
    </location>
</feature>
<keyword evidence="9" id="KW-1185">Reference proteome</keyword>
<evidence type="ECO:0000259" key="7">
    <source>
        <dbReference type="Pfam" id="PF21105"/>
    </source>
</evidence>
<keyword evidence="4" id="KW-0560">Oxidoreductase</keyword>
<proteinExistence type="predicted"/>